<dbReference type="PANTHER" id="PTHR47356:SF2">
    <property type="entry name" value="FAD-BINDING DOMAIN-CONTAINING PROTEIN-RELATED"/>
    <property type="match status" value="1"/>
</dbReference>
<proteinExistence type="inferred from homology"/>
<dbReference type="InterPro" id="IPR036188">
    <property type="entry name" value="FAD/NAD-bd_sf"/>
</dbReference>
<dbReference type="GO" id="GO:0071949">
    <property type="term" value="F:FAD binding"/>
    <property type="evidence" value="ECO:0007669"/>
    <property type="project" value="InterPro"/>
</dbReference>
<protein>
    <recommendedName>
        <fullName evidence="7">FAD-binding domain-containing protein</fullName>
    </recommendedName>
</protein>
<comment type="similarity">
    <text evidence="2">Belongs to the paxM FAD-dependent monooxygenase family.</text>
</comment>
<dbReference type="Proteomes" id="UP000813385">
    <property type="component" value="Unassembled WGS sequence"/>
</dbReference>
<evidence type="ECO:0000256" key="1">
    <source>
        <dbReference type="ARBA" id="ARBA00001974"/>
    </source>
</evidence>
<evidence type="ECO:0000256" key="4">
    <source>
        <dbReference type="ARBA" id="ARBA00022827"/>
    </source>
</evidence>
<keyword evidence="3" id="KW-0285">Flavoprotein</keyword>
<keyword evidence="5" id="KW-0560">Oxidoreductase</keyword>
<evidence type="ECO:0000256" key="2">
    <source>
        <dbReference type="ARBA" id="ARBA00007992"/>
    </source>
</evidence>
<dbReference type="InterPro" id="IPR002938">
    <property type="entry name" value="FAD-bd"/>
</dbReference>
<comment type="caution">
    <text evidence="8">The sequence shown here is derived from an EMBL/GenBank/DDBJ whole genome shotgun (WGS) entry which is preliminary data.</text>
</comment>
<dbReference type="InterPro" id="IPR050562">
    <property type="entry name" value="FAD_mOase_fung"/>
</dbReference>
<keyword evidence="4" id="KW-0274">FAD</keyword>
<evidence type="ECO:0000256" key="5">
    <source>
        <dbReference type="ARBA" id="ARBA00023002"/>
    </source>
</evidence>
<name>A0A8K0TV65_9PEZI</name>
<reference evidence="8" key="1">
    <citation type="journal article" date="2021" name="Nat. Commun.">
        <title>Genetic determinants of endophytism in the Arabidopsis root mycobiome.</title>
        <authorList>
            <person name="Mesny F."/>
            <person name="Miyauchi S."/>
            <person name="Thiergart T."/>
            <person name="Pickel B."/>
            <person name="Atanasova L."/>
            <person name="Karlsson M."/>
            <person name="Huettel B."/>
            <person name="Barry K.W."/>
            <person name="Haridas S."/>
            <person name="Chen C."/>
            <person name="Bauer D."/>
            <person name="Andreopoulos W."/>
            <person name="Pangilinan J."/>
            <person name="LaButti K."/>
            <person name="Riley R."/>
            <person name="Lipzen A."/>
            <person name="Clum A."/>
            <person name="Drula E."/>
            <person name="Henrissat B."/>
            <person name="Kohler A."/>
            <person name="Grigoriev I.V."/>
            <person name="Martin F.M."/>
            <person name="Hacquard S."/>
        </authorList>
    </citation>
    <scope>NUCLEOTIDE SEQUENCE</scope>
    <source>
        <strain evidence="8">MPI-CAGE-AT-0016</strain>
    </source>
</reference>
<dbReference type="Gene3D" id="3.50.50.60">
    <property type="entry name" value="FAD/NAD(P)-binding domain"/>
    <property type="match status" value="1"/>
</dbReference>
<evidence type="ECO:0000259" key="7">
    <source>
        <dbReference type="Pfam" id="PF01494"/>
    </source>
</evidence>
<keyword evidence="6" id="KW-0503">Monooxygenase</keyword>
<dbReference type="EMBL" id="JAGPXD010000001">
    <property type="protein sequence ID" value="KAH7376941.1"/>
    <property type="molecule type" value="Genomic_DNA"/>
</dbReference>
<evidence type="ECO:0000313" key="9">
    <source>
        <dbReference type="Proteomes" id="UP000813385"/>
    </source>
</evidence>
<dbReference type="GO" id="GO:0004497">
    <property type="term" value="F:monooxygenase activity"/>
    <property type="evidence" value="ECO:0007669"/>
    <property type="project" value="UniProtKB-KW"/>
</dbReference>
<dbReference type="Pfam" id="PF01494">
    <property type="entry name" value="FAD_binding_3"/>
    <property type="match status" value="1"/>
</dbReference>
<feature type="domain" description="FAD-binding" evidence="7">
    <location>
        <begin position="4"/>
        <end position="339"/>
    </location>
</feature>
<sequence>MTFKVIIVGGSVSGLSLANMLEQANIDYVLLEAHAQIAPQLGASMGLLPGGLRILDQIGCYDRVREMAGDCYYLPSMRLFNGKILDTPKPKSFSELLEAKTRYPQLFIDRQMLLQALHENIKSKDKILACKRVVRVDTKENGVEVQTDDGSTYTGDIVVGADGVHSVVRKEMWRNGQELQPGVFQPDEGKALSADSKCIFGISKRPPSLAKSAIQINAFFDGRNYMMLSAPGDRLYWFLFQDMDKKSGSDLPRFTKQQETELAGALSSDQMCRTTTFGEIYENRLHTALVSIEEHIFPRWHFQRIITIGDAAHKVHPNTAQGGNGAIETSAVLFNSIKKQLEQDPNMSSESIETAFAEVHSNRIVRAENALKQGRGTSALSTKDTIAARIFVHFVMPWFGDRLIMWLSIKHAETGPVVEGKPLPVRHGVTLPHSGTVKEPSSGKTPWALGAFGITAVAAFVIYARSQGWTAPPLALLKGLIGGP</sequence>
<evidence type="ECO:0000256" key="6">
    <source>
        <dbReference type="ARBA" id="ARBA00023033"/>
    </source>
</evidence>
<dbReference type="PRINTS" id="PR00420">
    <property type="entry name" value="RNGMNOXGNASE"/>
</dbReference>
<evidence type="ECO:0000256" key="3">
    <source>
        <dbReference type="ARBA" id="ARBA00022630"/>
    </source>
</evidence>
<dbReference type="AlphaFoldDB" id="A0A8K0TV65"/>
<comment type="cofactor">
    <cofactor evidence="1">
        <name>FAD</name>
        <dbReference type="ChEBI" id="CHEBI:57692"/>
    </cofactor>
</comment>
<dbReference type="SUPFAM" id="SSF51905">
    <property type="entry name" value="FAD/NAD(P)-binding domain"/>
    <property type="match status" value="1"/>
</dbReference>
<organism evidence="8 9">
    <name type="scientific">Plectosphaerella cucumerina</name>
    <dbReference type="NCBI Taxonomy" id="40658"/>
    <lineage>
        <taxon>Eukaryota</taxon>
        <taxon>Fungi</taxon>
        <taxon>Dikarya</taxon>
        <taxon>Ascomycota</taxon>
        <taxon>Pezizomycotina</taxon>
        <taxon>Sordariomycetes</taxon>
        <taxon>Hypocreomycetidae</taxon>
        <taxon>Glomerellales</taxon>
        <taxon>Plectosphaerellaceae</taxon>
        <taxon>Plectosphaerella</taxon>
    </lineage>
</organism>
<evidence type="ECO:0000313" key="8">
    <source>
        <dbReference type="EMBL" id="KAH7376941.1"/>
    </source>
</evidence>
<dbReference type="PANTHER" id="PTHR47356">
    <property type="entry name" value="FAD-DEPENDENT MONOOXYGENASE ASQG-RELATED"/>
    <property type="match status" value="1"/>
</dbReference>
<accession>A0A8K0TV65</accession>
<gene>
    <name evidence="8" type="ORF">B0T11DRAFT_347238</name>
</gene>
<keyword evidence="9" id="KW-1185">Reference proteome</keyword>
<dbReference type="OrthoDB" id="2431938at2759"/>